<evidence type="ECO:0000313" key="2">
    <source>
        <dbReference type="EMBL" id="KKQ92661.1"/>
    </source>
</evidence>
<dbReference type="Proteomes" id="UP000034774">
    <property type="component" value="Unassembled WGS sequence"/>
</dbReference>
<dbReference type="SUPFAM" id="SSF89447">
    <property type="entry name" value="AbrB/MazE/MraZ-like"/>
    <property type="match status" value="1"/>
</dbReference>
<proteinExistence type="predicted"/>
<dbReference type="EMBL" id="LBVU01000001">
    <property type="protein sequence ID" value="KKQ92661.1"/>
    <property type="molecule type" value="Genomic_DNA"/>
</dbReference>
<dbReference type="AlphaFoldDB" id="A0A0G0PTL6"/>
<name>A0A0G0PTL6_9BACT</name>
<dbReference type="Pfam" id="PF04014">
    <property type="entry name" value="MazE_antitoxin"/>
    <property type="match status" value="1"/>
</dbReference>
<sequence>MKVIEFKGQLCVPIPKPLVKKLGWKEGDEIIVDYDKVKNVVTMRKK</sequence>
<evidence type="ECO:0000259" key="1">
    <source>
        <dbReference type="Pfam" id="PF04014"/>
    </source>
</evidence>
<dbReference type="InterPro" id="IPR007159">
    <property type="entry name" value="SpoVT-AbrB_dom"/>
</dbReference>
<reference evidence="2 3" key="1">
    <citation type="journal article" date="2015" name="Nature">
        <title>rRNA introns, odd ribosomes, and small enigmatic genomes across a large radiation of phyla.</title>
        <authorList>
            <person name="Brown C.T."/>
            <person name="Hug L.A."/>
            <person name="Thomas B.C."/>
            <person name="Sharon I."/>
            <person name="Castelle C.J."/>
            <person name="Singh A."/>
            <person name="Wilkins M.J."/>
            <person name="Williams K.H."/>
            <person name="Banfield J.F."/>
        </authorList>
    </citation>
    <scope>NUCLEOTIDE SEQUENCE [LARGE SCALE GENOMIC DNA]</scope>
</reference>
<feature type="domain" description="SpoVT-AbrB" evidence="1">
    <location>
        <begin position="12"/>
        <end position="36"/>
    </location>
</feature>
<comment type="caution">
    <text evidence="2">The sequence shown here is derived from an EMBL/GenBank/DDBJ whole genome shotgun (WGS) entry which is preliminary data.</text>
</comment>
<dbReference type="Gene3D" id="2.10.260.10">
    <property type="match status" value="1"/>
</dbReference>
<dbReference type="STRING" id="1618572.UT17_C0001G0040"/>
<protein>
    <recommendedName>
        <fullName evidence="1">SpoVT-AbrB domain-containing protein</fullName>
    </recommendedName>
</protein>
<organism evidence="2 3">
    <name type="scientific">Candidatus Woesebacteria bacterium GW2011_GWB1_39_10</name>
    <dbReference type="NCBI Taxonomy" id="1618572"/>
    <lineage>
        <taxon>Bacteria</taxon>
        <taxon>Candidatus Woeseibacteriota</taxon>
    </lineage>
</organism>
<dbReference type="GO" id="GO:0003677">
    <property type="term" value="F:DNA binding"/>
    <property type="evidence" value="ECO:0007669"/>
    <property type="project" value="InterPro"/>
</dbReference>
<accession>A0A0G0PTL6</accession>
<gene>
    <name evidence="2" type="ORF">UT17_C0001G0040</name>
</gene>
<dbReference type="InterPro" id="IPR037914">
    <property type="entry name" value="SpoVT-AbrB_sf"/>
</dbReference>
<evidence type="ECO:0000313" key="3">
    <source>
        <dbReference type="Proteomes" id="UP000034774"/>
    </source>
</evidence>